<dbReference type="EMBL" id="LT629777">
    <property type="protein sequence ID" value="SDS42002.1"/>
    <property type="molecule type" value="Genomic_DNA"/>
</dbReference>
<accession>A0A1H1S1Z7</accession>
<proteinExistence type="predicted"/>
<evidence type="ECO:0000313" key="1">
    <source>
        <dbReference type="EMBL" id="SDS42002.1"/>
    </source>
</evidence>
<reference evidence="2" key="1">
    <citation type="submission" date="2016-10" db="EMBL/GenBank/DDBJ databases">
        <authorList>
            <person name="Varghese N."/>
            <person name="Submissions S."/>
        </authorList>
    </citation>
    <scope>NUCLEOTIDE SEQUENCE [LARGE SCALE GENOMIC DNA]</scope>
    <source>
        <strain evidence="2">ATCC 23835</strain>
    </source>
</reference>
<keyword evidence="2" id="KW-1185">Reference proteome</keyword>
<evidence type="ECO:0000313" key="2">
    <source>
        <dbReference type="Proteomes" id="UP000199524"/>
    </source>
</evidence>
<sequence length="93" mass="10337">MNLPHLSHHTLLDNTQYIATIIEQRVDHLQHMPEVLFIQIVDRGTGQGLRKIAGAAQPAASECTQVLQSGIGIEEQDRGFGGVRLKCNEVRHE</sequence>
<protein>
    <submittedName>
        <fullName evidence="1">Uncharacterized protein</fullName>
    </submittedName>
</protein>
<dbReference type="RefSeq" id="WP_090203685.1">
    <property type="nucleotide sequence ID" value="NZ_LT629777.1"/>
</dbReference>
<dbReference type="AlphaFoldDB" id="A0A1H1S1Z7"/>
<name>A0A1H1S1Z7_9PSED</name>
<organism evidence="1 2">
    <name type="scientific">Pseudomonas asplenii</name>
    <dbReference type="NCBI Taxonomy" id="53407"/>
    <lineage>
        <taxon>Bacteria</taxon>
        <taxon>Pseudomonadati</taxon>
        <taxon>Pseudomonadota</taxon>
        <taxon>Gammaproteobacteria</taxon>
        <taxon>Pseudomonadales</taxon>
        <taxon>Pseudomonadaceae</taxon>
        <taxon>Pseudomonas</taxon>
    </lineage>
</organism>
<gene>
    <name evidence="1" type="ORF">SAMN05216598_1536</name>
</gene>
<dbReference type="Proteomes" id="UP000199524">
    <property type="component" value="Chromosome I"/>
</dbReference>
<dbReference type="GeneID" id="300206546"/>